<accession>A0A061RWJ5</accession>
<sequence length="78" mass="8521">SAAVWERGRVGEKREGGIGRGAHEEHAGALGEMFQGQRRKRGGWRGGAADRRQQSGKEGVLRRREGEGGVCRGAHEER</sequence>
<organism evidence="2">
    <name type="scientific">Tetraselmis sp. GSL018</name>
    <dbReference type="NCBI Taxonomy" id="582737"/>
    <lineage>
        <taxon>Eukaryota</taxon>
        <taxon>Viridiplantae</taxon>
        <taxon>Chlorophyta</taxon>
        <taxon>core chlorophytes</taxon>
        <taxon>Chlorodendrophyceae</taxon>
        <taxon>Chlorodendrales</taxon>
        <taxon>Chlorodendraceae</taxon>
        <taxon>Tetraselmis</taxon>
    </lineage>
</organism>
<evidence type="ECO:0000256" key="1">
    <source>
        <dbReference type="SAM" id="MobiDB-lite"/>
    </source>
</evidence>
<feature type="region of interest" description="Disordered" evidence="1">
    <location>
        <begin position="1"/>
        <end position="78"/>
    </location>
</feature>
<feature type="non-terminal residue" evidence="2">
    <location>
        <position position="1"/>
    </location>
</feature>
<feature type="non-terminal residue" evidence="2">
    <location>
        <position position="78"/>
    </location>
</feature>
<reference evidence="2" key="1">
    <citation type="submission" date="2014-05" db="EMBL/GenBank/DDBJ databases">
        <title>The transcriptome of the halophilic microalga Tetraselmis sp. GSL018 isolated from the Great Salt Lake, Utah.</title>
        <authorList>
            <person name="Jinkerson R.E."/>
            <person name="D'Adamo S."/>
            <person name="Posewitz M.C."/>
        </authorList>
    </citation>
    <scope>NUCLEOTIDE SEQUENCE</scope>
    <source>
        <strain evidence="2">GSL018</strain>
    </source>
</reference>
<name>A0A061RWJ5_9CHLO</name>
<dbReference type="EMBL" id="GBEZ01010771">
    <property type="protein sequence ID" value="JAC74946.1"/>
    <property type="molecule type" value="Transcribed_RNA"/>
</dbReference>
<evidence type="ECO:0000313" key="2">
    <source>
        <dbReference type="EMBL" id="JAC74946.1"/>
    </source>
</evidence>
<proteinExistence type="predicted"/>
<gene>
    <name evidence="2" type="ORF">TSPGSL018_24563</name>
</gene>
<feature type="compositionally biased region" description="Basic and acidic residues" evidence="1">
    <location>
        <begin position="48"/>
        <end position="78"/>
    </location>
</feature>
<dbReference type="AlphaFoldDB" id="A0A061RWJ5"/>
<feature type="compositionally biased region" description="Basic and acidic residues" evidence="1">
    <location>
        <begin position="1"/>
        <end position="27"/>
    </location>
</feature>
<protein>
    <submittedName>
        <fullName evidence="2">Uncharacterized protein</fullName>
    </submittedName>
</protein>